<reference evidence="1 2" key="1">
    <citation type="submission" date="2018-08" db="EMBL/GenBank/DDBJ databases">
        <title>Chitinophagaceae sp. K23C18032701, a novel bacterium isolated from forest soil.</title>
        <authorList>
            <person name="Wang C."/>
        </authorList>
    </citation>
    <scope>NUCLEOTIDE SEQUENCE [LARGE SCALE GENOMIC DNA]</scope>
    <source>
        <strain evidence="1 2">K23C18032701</strain>
    </source>
</reference>
<gene>
    <name evidence="1" type="ORF">DXN05_00205</name>
</gene>
<name>A0A3E1NND8_9BACT</name>
<dbReference type="Proteomes" id="UP000261284">
    <property type="component" value="Unassembled WGS sequence"/>
</dbReference>
<dbReference type="EMBL" id="QTJU01000001">
    <property type="protein sequence ID" value="RFM29446.1"/>
    <property type="molecule type" value="Genomic_DNA"/>
</dbReference>
<dbReference type="AlphaFoldDB" id="A0A3E1NND8"/>
<protein>
    <submittedName>
        <fullName evidence="1">Uncharacterized protein</fullName>
    </submittedName>
</protein>
<accession>A0A3E1NND8</accession>
<proteinExistence type="predicted"/>
<evidence type="ECO:0000313" key="1">
    <source>
        <dbReference type="EMBL" id="RFM29446.1"/>
    </source>
</evidence>
<sequence>MVSNIVFLHLLVIIMPMSTMKKSFFILFGLFLVTLAHSQKITYAEPDRDDARNLNFEIIGKMNDNILIYKGYRDNHFIALYDNDMKMVDKQKLNLPERLLQTDFLAYRDYFYLFYQYQRRNVVYCMALKINADGKKVGEPIELDTSNINYSASKKIYTVLNSDDKQRIGVVKINTKNERYHAVTMSLFDKELTPVHRARVVIPMEEKNSFLTEFVLDNDGDFAFLRATGSSQNDNINRLGLYTKRAMEDSVTNVEIDLMKLYMDDLRLKVDNSNKHYLVTSFFSKSKRGNVDGLFCSLWNKNTGQLIYNNANTLSDQLRNEAKSENGMKTAFNDFFLSNIIMRKDGGYVIASESVYTSARSGPYNRWDYMNGFGSPYYSPYSSYYYYSSPYGGYYPWWRYNNFGYQVTRYFSDNIAILSFDTTGKMEWANVVRKSQYDDNTDNFLGYGTMTTGSEVHFIFNLLEKRDWLLTDQTINSEGVVKRTPTFKNLDKGYDFMPRFAKQVGSRQLVLPVNYRNYVSFAKIEF</sequence>
<evidence type="ECO:0000313" key="2">
    <source>
        <dbReference type="Proteomes" id="UP000261284"/>
    </source>
</evidence>
<organism evidence="1 2">
    <name type="scientific">Deminuibacter soli</name>
    <dbReference type="NCBI Taxonomy" id="2291815"/>
    <lineage>
        <taxon>Bacteria</taxon>
        <taxon>Pseudomonadati</taxon>
        <taxon>Bacteroidota</taxon>
        <taxon>Chitinophagia</taxon>
        <taxon>Chitinophagales</taxon>
        <taxon>Chitinophagaceae</taxon>
        <taxon>Deminuibacter</taxon>
    </lineage>
</organism>
<comment type="caution">
    <text evidence="1">The sequence shown here is derived from an EMBL/GenBank/DDBJ whole genome shotgun (WGS) entry which is preliminary data.</text>
</comment>
<keyword evidence="2" id="KW-1185">Reference proteome</keyword>